<protein>
    <submittedName>
        <fullName evidence="1">Uncharacterized protein</fullName>
    </submittedName>
</protein>
<dbReference type="EMBL" id="VSSQ01122554">
    <property type="protein sequence ID" value="MPN54378.1"/>
    <property type="molecule type" value="Genomic_DNA"/>
</dbReference>
<organism evidence="1">
    <name type="scientific">bioreactor metagenome</name>
    <dbReference type="NCBI Taxonomy" id="1076179"/>
    <lineage>
        <taxon>unclassified sequences</taxon>
        <taxon>metagenomes</taxon>
        <taxon>ecological metagenomes</taxon>
    </lineage>
</organism>
<comment type="caution">
    <text evidence="1">The sequence shown here is derived from an EMBL/GenBank/DDBJ whole genome shotgun (WGS) entry which is preliminary data.</text>
</comment>
<proteinExistence type="predicted"/>
<gene>
    <name evidence="1" type="ORF">SDC9_202048</name>
</gene>
<name>A0A645ISL9_9ZZZZ</name>
<dbReference type="AlphaFoldDB" id="A0A645ISL9"/>
<accession>A0A645ISL9</accession>
<sequence>MVISNDTFPYTKETLSDAAVLLQEMQQRDKGK</sequence>
<reference evidence="1" key="1">
    <citation type="submission" date="2019-08" db="EMBL/GenBank/DDBJ databases">
        <authorList>
            <person name="Kucharzyk K."/>
            <person name="Murdoch R.W."/>
            <person name="Higgins S."/>
            <person name="Loffler F."/>
        </authorList>
    </citation>
    <scope>NUCLEOTIDE SEQUENCE</scope>
</reference>
<evidence type="ECO:0000313" key="1">
    <source>
        <dbReference type="EMBL" id="MPN54378.1"/>
    </source>
</evidence>